<protein>
    <submittedName>
        <fullName evidence="2">Uncharacterized protein</fullName>
    </submittedName>
</protein>
<keyword evidence="1" id="KW-0732">Signal</keyword>
<reference evidence="2 3" key="1">
    <citation type="submission" date="2017-08" db="EMBL/GenBank/DDBJ databases">
        <title>Infants hospitalized years apart are colonized by the same room-sourced microbial strains.</title>
        <authorList>
            <person name="Brooks B."/>
            <person name="Olm M.R."/>
            <person name="Firek B.A."/>
            <person name="Baker R."/>
            <person name="Thomas B.C."/>
            <person name="Morowitz M.J."/>
            <person name="Banfield J.F."/>
        </authorList>
    </citation>
    <scope>NUCLEOTIDE SEQUENCE [LARGE SCALE GENOMIC DNA]</scope>
    <source>
        <strain evidence="2">S2_005_003_R2_47</strain>
    </source>
</reference>
<sequence length="278" mass="30667">MVHRLHLLFAALLLVPASAALGQSAEEPALRSPDDIIVEGERLTEKEARQRAHDFIRTLGVAPGIYADDSVARWTGELCPRALGLSEDHAALVEGWFRAIAQDAAADVAKDKCSANVFLLFVDDGSRFINLIRTRSPGQFAAMSGPDIRDLVERERPIRWWYSVRLETGGASLIKPASIRSIERATIVIDVNRAEGATLRAVTAYAAFVALAGVRGTAAPKGDSILALFDGRPGQAELSRWDRRFLTELYAMPHERRTRYQRGRLVKALVTPEEDTPR</sequence>
<evidence type="ECO:0000313" key="2">
    <source>
        <dbReference type="EMBL" id="PZQ24405.1"/>
    </source>
</evidence>
<comment type="caution">
    <text evidence="2">The sequence shown here is derived from an EMBL/GenBank/DDBJ whole genome shotgun (WGS) entry which is preliminary data.</text>
</comment>
<evidence type="ECO:0000256" key="1">
    <source>
        <dbReference type="SAM" id="SignalP"/>
    </source>
</evidence>
<gene>
    <name evidence="2" type="ORF">DI569_00785</name>
</gene>
<dbReference type="AlphaFoldDB" id="A0A2W5LCN3"/>
<name>A0A2W5LCN3_SPHMC</name>
<proteinExistence type="predicted"/>
<feature type="signal peptide" evidence="1">
    <location>
        <begin position="1"/>
        <end position="19"/>
    </location>
</feature>
<accession>A0A2W5LCN3</accession>
<dbReference type="Proteomes" id="UP000248597">
    <property type="component" value="Unassembled WGS sequence"/>
</dbReference>
<feature type="chain" id="PRO_5015856352" evidence="1">
    <location>
        <begin position="20"/>
        <end position="278"/>
    </location>
</feature>
<organism evidence="2 3">
    <name type="scientific">Sphingopyxis macrogoltabida</name>
    <name type="common">Sphingomonas macrogoltabidus</name>
    <dbReference type="NCBI Taxonomy" id="33050"/>
    <lineage>
        <taxon>Bacteria</taxon>
        <taxon>Pseudomonadati</taxon>
        <taxon>Pseudomonadota</taxon>
        <taxon>Alphaproteobacteria</taxon>
        <taxon>Sphingomonadales</taxon>
        <taxon>Sphingomonadaceae</taxon>
        <taxon>Sphingopyxis</taxon>
    </lineage>
</organism>
<dbReference type="EMBL" id="QFPJ01000002">
    <property type="protein sequence ID" value="PZQ24405.1"/>
    <property type="molecule type" value="Genomic_DNA"/>
</dbReference>
<evidence type="ECO:0000313" key="3">
    <source>
        <dbReference type="Proteomes" id="UP000248597"/>
    </source>
</evidence>